<reference evidence="7" key="1">
    <citation type="submission" date="2013-07" db="EMBL/GenBank/DDBJ databases">
        <authorList>
            <person name="Geib S."/>
        </authorList>
    </citation>
    <scope>NUCLEOTIDE SEQUENCE</scope>
</reference>
<evidence type="ECO:0000256" key="3">
    <source>
        <dbReference type="ARBA" id="ARBA00022989"/>
    </source>
</evidence>
<keyword evidence="3 6" id="KW-1133">Transmembrane helix</keyword>
<dbReference type="Gene3D" id="3.40.50.12190">
    <property type="match status" value="1"/>
</dbReference>
<evidence type="ECO:0000256" key="2">
    <source>
        <dbReference type="ARBA" id="ARBA00022692"/>
    </source>
</evidence>
<reference evidence="7" key="2">
    <citation type="journal article" date="2014" name="BMC Genomics">
        <title>A genomic perspective to assessing quality of mass-reared SIT flies used in Mediterranean fruit fly (Ceratitis capitata) eradication in California.</title>
        <authorList>
            <person name="Calla B."/>
            <person name="Hall B."/>
            <person name="Hou S."/>
            <person name="Geib S.M."/>
        </authorList>
    </citation>
    <scope>NUCLEOTIDE SEQUENCE</scope>
</reference>
<dbReference type="InterPro" id="IPR038599">
    <property type="entry name" value="LAP1C-like_C_sf"/>
</dbReference>
<dbReference type="PANTHER" id="PTHR18843:SF7">
    <property type="entry name" value="LAMINA-ASSOCIATED POLYPEPTIDE 1B ISOFORM 1-RELATED"/>
    <property type="match status" value="1"/>
</dbReference>
<feature type="transmembrane region" description="Helical" evidence="6">
    <location>
        <begin position="108"/>
        <end position="127"/>
    </location>
</feature>
<evidence type="ECO:0000256" key="6">
    <source>
        <dbReference type="SAM" id="Phobius"/>
    </source>
</evidence>
<dbReference type="GO" id="GO:0061024">
    <property type="term" value="P:membrane organization"/>
    <property type="evidence" value="ECO:0007669"/>
    <property type="project" value="TreeGrafter"/>
</dbReference>
<organism evidence="7">
    <name type="scientific">Ceratitis capitata</name>
    <name type="common">Mediterranean fruit fly</name>
    <name type="synonym">Tephritis capitata</name>
    <dbReference type="NCBI Taxonomy" id="7213"/>
    <lineage>
        <taxon>Eukaryota</taxon>
        <taxon>Metazoa</taxon>
        <taxon>Ecdysozoa</taxon>
        <taxon>Arthropoda</taxon>
        <taxon>Hexapoda</taxon>
        <taxon>Insecta</taxon>
        <taxon>Pterygota</taxon>
        <taxon>Neoptera</taxon>
        <taxon>Endopterygota</taxon>
        <taxon>Diptera</taxon>
        <taxon>Brachycera</taxon>
        <taxon>Muscomorpha</taxon>
        <taxon>Tephritoidea</taxon>
        <taxon>Tephritidae</taxon>
        <taxon>Ceratitis</taxon>
        <taxon>Ceratitis</taxon>
    </lineage>
</organism>
<dbReference type="AlphaFoldDB" id="W8C447"/>
<feature type="region of interest" description="Disordered" evidence="5">
    <location>
        <begin position="1"/>
        <end position="88"/>
    </location>
</feature>
<evidence type="ECO:0000256" key="5">
    <source>
        <dbReference type="SAM" id="MobiDB-lite"/>
    </source>
</evidence>
<proteinExistence type="evidence at transcript level"/>
<dbReference type="PANTHER" id="PTHR18843">
    <property type="entry name" value="TORSIN-1A-INTERACTING PROTEIN"/>
    <property type="match status" value="1"/>
</dbReference>
<keyword evidence="4 6" id="KW-0472">Membrane</keyword>
<name>W8C447_CERCA</name>
<dbReference type="GO" id="GO:0016020">
    <property type="term" value="C:membrane"/>
    <property type="evidence" value="ECO:0007669"/>
    <property type="project" value="UniProtKB-SubCell"/>
</dbReference>
<evidence type="ECO:0000313" key="7">
    <source>
        <dbReference type="EMBL" id="JAC04074.1"/>
    </source>
</evidence>
<feature type="compositionally biased region" description="Polar residues" evidence="5">
    <location>
        <begin position="1"/>
        <end position="10"/>
    </location>
</feature>
<dbReference type="InterPro" id="IPR008662">
    <property type="entry name" value="TOIP1/2"/>
</dbReference>
<evidence type="ECO:0008006" key="8">
    <source>
        <dbReference type="Google" id="ProtNLM"/>
    </source>
</evidence>
<evidence type="ECO:0000256" key="1">
    <source>
        <dbReference type="ARBA" id="ARBA00004370"/>
    </source>
</evidence>
<sequence>MSDYQRSNILVRSRRPIADPISTPTPPLESLDGEEAYEESSSSINTSGKMSNESSYENESFKVNTRDRRGISPPDILGQKSNKKVGPHVKPRYVGEGATPKNGFDCSVLIWPIAVVVVLFGLIIGFVNIDNKSDCTFEELSQKYYKQNGKIWDTLSSGINNIKNKQSKQSGVYLFVAENGSKMEKIVKSIAEHTSKCFDEKFRLIEMTEDDFTSQNTIEDYGNVIEKFKEKLEEGRVALIVNLNKIPAESARALHFICDTYNPVAADIVIYLTLVVPSTMHKPTQAAQNMLTDLWGSKLKKSELDPLITRVTDEVIAIK</sequence>
<feature type="compositionally biased region" description="Polar residues" evidence="5">
    <location>
        <begin position="39"/>
        <end position="63"/>
    </location>
</feature>
<dbReference type="GO" id="GO:0001671">
    <property type="term" value="F:ATPase activator activity"/>
    <property type="evidence" value="ECO:0007669"/>
    <property type="project" value="InterPro"/>
</dbReference>
<dbReference type="OrthoDB" id="6258998at2759"/>
<dbReference type="EMBL" id="GAMC01002482">
    <property type="protein sequence ID" value="JAC04074.1"/>
    <property type="molecule type" value="mRNA"/>
</dbReference>
<comment type="subcellular location">
    <subcellularLocation>
        <location evidence="1">Membrane</location>
    </subcellularLocation>
</comment>
<keyword evidence="2 6" id="KW-0812">Transmembrane</keyword>
<protein>
    <recommendedName>
        <fullName evidence="8">Torsin-1A-interacting protein 1</fullName>
    </recommendedName>
</protein>
<accession>W8C447</accession>
<evidence type="ECO:0000256" key="4">
    <source>
        <dbReference type="ARBA" id="ARBA00023136"/>
    </source>
</evidence>